<name>A0A1B6K481_9HEMI</name>
<keyword evidence="6" id="KW-1133">Transmembrane helix</keyword>
<evidence type="ECO:0000313" key="7">
    <source>
        <dbReference type="EMBL" id="JAT06215.1"/>
    </source>
</evidence>
<dbReference type="GO" id="GO:0008227">
    <property type="term" value="F:G protein-coupled amine receptor activity"/>
    <property type="evidence" value="ECO:0007669"/>
    <property type="project" value="UniProtKB-ARBA"/>
</dbReference>
<dbReference type="GO" id="GO:0071880">
    <property type="term" value="P:adenylate cyclase-activating adrenergic receptor signaling pathway"/>
    <property type="evidence" value="ECO:0007669"/>
    <property type="project" value="TreeGrafter"/>
</dbReference>
<evidence type="ECO:0000256" key="6">
    <source>
        <dbReference type="SAM" id="Phobius"/>
    </source>
</evidence>
<protein>
    <recommendedName>
        <fullName evidence="8">G-protein coupled receptors family 1 profile domain-containing protein</fullName>
    </recommendedName>
</protein>
<reference evidence="7" key="1">
    <citation type="submission" date="2015-11" db="EMBL/GenBank/DDBJ databases">
        <title>De novo transcriptome assembly of four potential Pierce s Disease insect vectors from Arizona vineyards.</title>
        <authorList>
            <person name="Tassone E.E."/>
        </authorList>
    </citation>
    <scope>NUCLEOTIDE SEQUENCE</scope>
</reference>
<accession>A0A1B6K481</accession>
<proteinExistence type="predicted"/>
<evidence type="ECO:0000256" key="5">
    <source>
        <dbReference type="ARBA" id="ARBA00023224"/>
    </source>
</evidence>
<keyword evidence="5" id="KW-0807">Transducer</keyword>
<dbReference type="SUPFAM" id="SSF81321">
    <property type="entry name" value="Family A G protein-coupled receptor-like"/>
    <property type="match status" value="1"/>
</dbReference>
<dbReference type="EMBL" id="GECU01001492">
    <property type="protein sequence ID" value="JAT06215.1"/>
    <property type="molecule type" value="Transcribed_RNA"/>
</dbReference>
<dbReference type="GO" id="GO:0005886">
    <property type="term" value="C:plasma membrane"/>
    <property type="evidence" value="ECO:0007669"/>
    <property type="project" value="TreeGrafter"/>
</dbReference>
<organism evidence="7">
    <name type="scientific">Homalodisca liturata</name>
    <dbReference type="NCBI Taxonomy" id="320908"/>
    <lineage>
        <taxon>Eukaryota</taxon>
        <taxon>Metazoa</taxon>
        <taxon>Ecdysozoa</taxon>
        <taxon>Arthropoda</taxon>
        <taxon>Hexapoda</taxon>
        <taxon>Insecta</taxon>
        <taxon>Pterygota</taxon>
        <taxon>Neoptera</taxon>
        <taxon>Paraneoptera</taxon>
        <taxon>Hemiptera</taxon>
        <taxon>Auchenorrhyncha</taxon>
        <taxon>Membracoidea</taxon>
        <taxon>Cicadellidae</taxon>
        <taxon>Cicadellinae</taxon>
        <taxon>Proconiini</taxon>
        <taxon>Homalodisca</taxon>
    </lineage>
</organism>
<keyword evidence="6" id="KW-0812">Transmembrane</keyword>
<dbReference type="Gene3D" id="1.20.1070.10">
    <property type="entry name" value="Rhodopsin 7-helix transmembrane proteins"/>
    <property type="match status" value="1"/>
</dbReference>
<keyword evidence="4" id="KW-0675">Receptor</keyword>
<keyword evidence="6" id="KW-0472">Membrane</keyword>
<feature type="non-terminal residue" evidence="7">
    <location>
        <position position="103"/>
    </location>
</feature>
<dbReference type="AlphaFoldDB" id="A0A1B6K481"/>
<evidence type="ECO:0000256" key="4">
    <source>
        <dbReference type="ARBA" id="ARBA00023170"/>
    </source>
</evidence>
<keyword evidence="2" id="KW-0297">G-protein coupled receptor</keyword>
<feature type="non-terminal residue" evidence="7">
    <location>
        <position position="1"/>
    </location>
</feature>
<gene>
    <name evidence="7" type="ORF">g.55770</name>
</gene>
<evidence type="ECO:0008006" key="8">
    <source>
        <dbReference type="Google" id="ProtNLM"/>
    </source>
</evidence>
<sequence length="103" mass="11504">LNNETDVDCDYSDHKGYVVFSAMGSFFVPLIVMLYVYARISCVIAGRHKDITAINNPPQVKWPLKSTKQSRKPMASCLEESDLARESSESEEVAVRISSVMTT</sequence>
<dbReference type="PANTHER" id="PTHR24248:SF199">
    <property type="entry name" value="IP13425P-RELATED"/>
    <property type="match status" value="1"/>
</dbReference>
<dbReference type="GO" id="GO:0043410">
    <property type="term" value="P:positive regulation of MAPK cascade"/>
    <property type="evidence" value="ECO:0007669"/>
    <property type="project" value="TreeGrafter"/>
</dbReference>
<keyword evidence="3" id="KW-1015">Disulfide bond</keyword>
<evidence type="ECO:0000256" key="2">
    <source>
        <dbReference type="ARBA" id="ARBA00023040"/>
    </source>
</evidence>
<dbReference type="PANTHER" id="PTHR24248">
    <property type="entry name" value="ADRENERGIC RECEPTOR-RELATED G-PROTEIN COUPLED RECEPTOR"/>
    <property type="match status" value="1"/>
</dbReference>
<evidence type="ECO:0000256" key="1">
    <source>
        <dbReference type="ARBA" id="ARBA00004141"/>
    </source>
</evidence>
<evidence type="ECO:0000256" key="3">
    <source>
        <dbReference type="ARBA" id="ARBA00023157"/>
    </source>
</evidence>
<comment type="subcellular location">
    <subcellularLocation>
        <location evidence="1">Membrane</location>
        <topology evidence="1">Multi-pass membrane protein</topology>
    </subcellularLocation>
</comment>
<feature type="transmembrane region" description="Helical" evidence="6">
    <location>
        <begin position="17"/>
        <end position="38"/>
    </location>
</feature>